<evidence type="ECO:0000256" key="16">
    <source>
        <dbReference type="ARBA" id="ARBA00034104"/>
    </source>
</evidence>
<evidence type="ECO:0000256" key="6">
    <source>
        <dbReference type="ARBA" id="ARBA00022989"/>
    </source>
</evidence>
<dbReference type="PRINTS" id="PR01177">
    <property type="entry name" value="GABAB1RECPTR"/>
</dbReference>
<dbReference type="PANTHER" id="PTHR10519:SF74">
    <property type="entry name" value="GAMMA-AMINOBUTYRIC ACID TYPE B RECEPTOR SUBUNIT 2"/>
    <property type="match status" value="1"/>
</dbReference>
<dbReference type="GO" id="GO:0038039">
    <property type="term" value="C:G protein-coupled receptor heterodimeric complex"/>
    <property type="evidence" value="ECO:0007669"/>
    <property type="project" value="TreeGrafter"/>
</dbReference>
<evidence type="ECO:0000256" key="17">
    <source>
        <dbReference type="SAM" id="MobiDB-lite"/>
    </source>
</evidence>
<feature type="region of interest" description="Disordered" evidence="17">
    <location>
        <begin position="1221"/>
        <end position="1243"/>
    </location>
</feature>
<dbReference type="FunCoup" id="A0A7M7K3K8">
    <property type="interactions" value="178"/>
</dbReference>
<dbReference type="Proteomes" id="UP000594260">
    <property type="component" value="Unplaced"/>
</dbReference>
<feature type="transmembrane region" description="Helical" evidence="18">
    <location>
        <begin position="594"/>
        <end position="613"/>
    </location>
</feature>
<name>A0A7M7K3K8_VARDE</name>
<keyword evidence="13" id="KW-0325">Glycoprotein</keyword>
<dbReference type="AlphaFoldDB" id="A0A7M7K3K8"/>
<keyword evidence="21" id="KW-1185">Reference proteome</keyword>
<dbReference type="KEGG" id="vde:111249838"/>
<dbReference type="OrthoDB" id="17569at2759"/>
<feature type="compositionally biased region" description="Polar residues" evidence="17">
    <location>
        <begin position="1187"/>
        <end position="1199"/>
    </location>
</feature>
<feature type="region of interest" description="Disordered" evidence="17">
    <location>
        <begin position="838"/>
        <end position="862"/>
    </location>
</feature>
<evidence type="ECO:0000256" key="7">
    <source>
        <dbReference type="ARBA" id="ARBA00023018"/>
    </source>
</evidence>
<feature type="transmembrane region" description="Helical" evidence="18">
    <location>
        <begin position="557"/>
        <end position="582"/>
    </location>
</feature>
<dbReference type="InterPro" id="IPR028082">
    <property type="entry name" value="Peripla_BP_I"/>
</dbReference>
<dbReference type="PROSITE" id="PS50259">
    <property type="entry name" value="G_PROTEIN_RECEP_F3_4"/>
    <property type="match status" value="1"/>
</dbReference>
<evidence type="ECO:0000256" key="8">
    <source>
        <dbReference type="ARBA" id="ARBA00023040"/>
    </source>
</evidence>
<dbReference type="GO" id="GO:0045211">
    <property type="term" value="C:postsynaptic membrane"/>
    <property type="evidence" value="ECO:0007669"/>
    <property type="project" value="UniProtKB-SubCell"/>
</dbReference>
<evidence type="ECO:0000256" key="15">
    <source>
        <dbReference type="ARBA" id="ARBA00023257"/>
    </source>
</evidence>
<feature type="compositionally biased region" description="Basic and acidic residues" evidence="17">
    <location>
        <begin position="938"/>
        <end position="952"/>
    </location>
</feature>
<feature type="transmembrane region" description="Helical" evidence="18">
    <location>
        <begin position="793"/>
        <end position="815"/>
    </location>
</feature>
<evidence type="ECO:0000259" key="19">
    <source>
        <dbReference type="PROSITE" id="PS50259"/>
    </source>
</evidence>
<evidence type="ECO:0000256" key="18">
    <source>
        <dbReference type="SAM" id="Phobius"/>
    </source>
</evidence>
<keyword evidence="9" id="KW-0175">Coiled coil</keyword>
<accession>A0A7M7K3K8</accession>
<dbReference type="GeneID" id="111249838"/>
<keyword evidence="7" id="KW-0770">Synapse</keyword>
<evidence type="ECO:0000256" key="3">
    <source>
        <dbReference type="ARBA" id="ARBA00022553"/>
    </source>
</evidence>
<evidence type="ECO:0000313" key="20">
    <source>
        <dbReference type="EnsemblMetazoa" id="XP_022659965"/>
    </source>
</evidence>
<feature type="domain" description="G-protein coupled receptors family 3 profile" evidence="19">
    <location>
        <begin position="564"/>
        <end position="825"/>
    </location>
</feature>
<proteinExistence type="inferred from homology"/>
<dbReference type="PROSITE" id="PS00981">
    <property type="entry name" value="G_PROTEIN_RECEP_F3_3"/>
    <property type="match status" value="1"/>
</dbReference>
<dbReference type="FunFam" id="3.40.50.2300:FF:000072">
    <property type="entry name" value="Gamma-aminobutyric acid type B receptor subunit 2"/>
    <property type="match status" value="2"/>
</dbReference>
<keyword evidence="14" id="KW-0807">Transducer</keyword>
<dbReference type="InterPro" id="IPR001828">
    <property type="entry name" value="ANF_lig-bd_rcpt"/>
</dbReference>
<comment type="similarity">
    <text evidence="1">Belongs to the G-protein coupled receptor 3 family. GABA-B receptor subfamily.</text>
</comment>
<reference evidence="20" key="1">
    <citation type="submission" date="2021-01" db="UniProtKB">
        <authorList>
            <consortium name="EnsemblMetazoa"/>
        </authorList>
    </citation>
    <scope>IDENTIFICATION</scope>
</reference>
<keyword evidence="15" id="KW-0628">Postsynaptic cell membrane</keyword>
<dbReference type="InParanoid" id="A0A7M7K3K8"/>
<dbReference type="Pfam" id="PF01094">
    <property type="entry name" value="ANF_receptor"/>
    <property type="match status" value="1"/>
</dbReference>
<keyword evidence="3" id="KW-0597">Phosphoprotein</keyword>
<dbReference type="InterPro" id="IPR017979">
    <property type="entry name" value="GPCR_3_CS"/>
</dbReference>
<feature type="transmembrane region" description="Helical" evidence="18">
    <location>
        <begin position="770"/>
        <end position="787"/>
    </location>
</feature>
<dbReference type="PRINTS" id="PR01176">
    <property type="entry name" value="GABABRECEPTR"/>
</dbReference>
<keyword evidence="5" id="KW-0732">Signal</keyword>
<keyword evidence="2" id="KW-1003">Cell membrane</keyword>
<dbReference type="SUPFAM" id="SSF53822">
    <property type="entry name" value="Periplasmic binding protein-like I"/>
    <property type="match status" value="1"/>
</dbReference>
<keyword evidence="8" id="KW-0297">G-protein coupled receptor</keyword>
<feature type="compositionally biased region" description="Polar residues" evidence="17">
    <location>
        <begin position="914"/>
        <end position="936"/>
    </location>
</feature>
<sequence length="1267" mass="140678">MSLLWDLGWPPSKHKPPDVAEQLRCRNRSRTRCCRCSPITGPAYGGLASHLRVSPSRDSAADVNLIVARLVATTASVVNVTTKLQWSTSSQPGFSRRPWTTYAQLFVQLLSFLLPISLCVSCAQGVDLHIAGFFPTTYNLSEGAIGRGVVPAVNLALEHLNNATQFLPGYTLAIQWNDTQCDPAVGMKSFFDMVHSHPKKLALFGAACNAVTDPIAKASQFFELIQLSYADTHPMYSDENYPNFFRVVPSEAAFNPAMVSLLKHFNWTRVGSLYQTDPRHSLPQNSLHTELDKEKITIVQIEGIGEGDDITDELNKLREIDVRIILGNFDEEWARKVFCSAYRAKMFGRKYQWIIAAMYRSNWWEVPQADVSCTPEELEEAIHGYIGLDLLPLSTNENITVSGWTPSEYEAQYNKLRNKEYSRFHGYAYDGIWTLALAVHNVINKLRAQETPGSSTKVTDFQYRNNTWGRLFREALNETDFTGVTGPVRFFKNERKGQVLIKQFQKGRGEVKIGEFDCLEERLDLNKGQPILWREGRAPPKDRSQEVVERTRVNPTMYAAVSVTCIVGICLATVFLAINIRFRNQRYIKMSSPYLNNLIIVGCMLTYTSVILLGMDSGFMSIDHFPYICAARAWVLMSGFTLAFGAMFSKTWRVHAIFTNIKLNKKVIKDYKLFMVVGVFLLLDIIILTTWQVVDPFYREVKRGDAVTSDDDIAVVPEMEYCQSEHMTIFLGIVYGYKGLLMIFGCFLAWETRHVSIPALNDSKYVGMSVYNVVIMCSIGAAISFVLRDHQDAAFIIISVFIIFCSTTTLCLVFVPKLVELRRNPAAGEQRVRATLKPLKKSRRDSDEDTNANRIKQLQDDNMRCRTRLEEKSKELQQLVAQLNQPDPVQIVITNSHHESNAGASKIKPISTRPEVSSPSQSQNNFTSQKATTQEYNPRLEESQAFRSHRQDSVISSSEDTDNLVHHHKSDSRKLSMASLQGSLLVATSILEGAVNACGNVGVSNVGVESVVATGGGGGDVGGGGSSLQATQTLRPLSLISEVQQMMQSQQVCYHSAGGGLGATGRDEFDDDCIDEGHHSPTGHEDRPHSQGCYGVGVICSSQMNYRNRSYGVESVTSASNKVVSNNIIDCGINGVNMSVSRLNPECTCIVGASDHSIDSRVRRRTKSLGALRQGQAQVDTEVEGHTASQADSGTNSGATLRDLTASSQFLPYLFSNQSAVQQQQDGGHHPTNFHHPGSAASGLNHQDRAALFASYPSVKCDIVEYL</sequence>
<dbReference type="GO" id="GO:0007214">
    <property type="term" value="P:gamma-aminobutyric acid signaling pathway"/>
    <property type="evidence" value="ECO:0007669"/>
    <property type="project" value="TreeGrafter"/>
</dbReference>
<feature type="transmembrane region" description="Helical" evidence="18">
    <location>
        <begin position="673"/>
        <end position="694"/>
    </location>
</feature>
<keyword evidence="10 18" id="KW-0472">Membrane</keyword>
<keyword evidence="12" id="KW-0675">Receptor</keyword>
<dbReference type="InterPro" id="IPR017978">
    <property type="entry name" value="GPCR_3_C"/>
</dbReference>
<dbReference type="InterPro" id="IPR002455">
    <property type="entry name" value="GPCR3_GABA-B"/>
</dbReference>
<feature type="transmembrane region" description="Helical" evidence="18">
    <location>
        <begin position="633"/>
        <end position="652"/>
    </location>
</feature>
<dbReference type="OMA" id="SHHESNA"/>
<feature type="region of interest" description="Disordered" evidence="17">
    <location>
        <begin position="1169"/>
        <end position="1199"/>
    </location>
</feature>
<evidence type="ECO:0000256" key="11">
    <source>
        <dbReference type="ARBA" id="ARBA00023157"/>
    </source>
</evidence>
<comment type="subcellular location">
    <subcellularLocation>
        <location evidence="16">Postsynaptic cell membrane</location>
        <topology evidence="16">Multi-pass membrane protein</topology>
    </subcellularLocation>
</comment>
<evidence type="ECO:0000256" key="12">
    <source>
        <dbReference type="ARBA" id="ARBA00023170"/>
    </source>
</evidence>
<organism evidence="20 21">
    <name type="scientific">Varroa destructor</name>
    <name type="common">Honeybee mite</name>
    <dbReference type="NCBI Taxonomy" id="109461"/>
    <lineage>
        <taxon>Eukaryota</taxon>
        <taxon>Metazoa</taxon>
        <taxon>Ecdysozoa</taxon>
        <taxon>Arthropoda</taxon>
        <taxon>Chelicerata</taxon>
        <taxon>Arachnida</taxon>
        <taxon>Acari</taxon>
        <taxon>Parasitiformes</taxon>
        <taxon>Mesostigmata</taxon>
        <taxon>Gamasina</taxon>
        <taxon>Dermanyssoidea</taxon>
        <taxon>Varroidae</taxon>
        <taxon>Varroa</taxon>
    </lineage>
</organism>
<protein>
    <recommendedName>
        <fullName evidence="19">G-protein coupled receptors family 3 profile domain-containing protein</fullName>
    </recommendedName>
</protein>
<evidence type="ECO:0000256" key="2">
    <source>
        <dbReference type="ARBA" id="ARBA00022475"/>
    </source>
</evidence>
<evidence type="ECO:0000256" key="14">
    <source>
        <dbReference type="ARBA" id="ARBA00023224"/>
    </source>
</evidence>
<dbReference type="PANTHER" id="PTHR10519">
    <property type="entry name" value="GABA-B RECEPTOR"/>
    <property type="match status" value="1"/>
</dbReference>
<evidence type="ECO:0000256" key="13">
    <source>
        <dbReference type="ARBA" id="ARBA00023180"/>
    </source>
</evidence>
<keyword evidence="11" id="KW-1015">Disulfide bond</keyword>
<keyword evidence="4 18" id="KW-0812">Transmembrane</keyword>
<evidence type="ECO:0000256" key="1">
    <source>
        <dbReference type="ARBA" id="ARBA00008991"/>
    </source>
</evidence>
<keyword evidence="6 18" id="KW-1133">Transmembrane helix</keyword>
<evidence type="ECO:0000313" key="21">
    <source>
        <dbReference type="Proteomes" id="UP000594260"/>
    </source>
</evidence>
<dbReference type="EnsemblMetazoa" id="XM_022804230">
    <property type="protein sequence ID" value="XP_022659965"/>
    <property type="gene ID" value="LOC111249838"/>
</dbReference>
<dbReference type="GO" id="GO:0004965">
    <property type="term" value="F:G protein-coupled GABA receptor activity"/>
    <property type="evidence" value="ECO:0007669"/>
    <property type="project" value="InterPro"/>
</dbReference>
<evidence type="ECO:0000256" key="5">
    <source>
        <dbReference type="ARBA" id="ARBA00022729"/>
    </source>
</evidence>
<dbReference type="Gene3D" id="3.40.50.2300">
    <property type="match status" value="2"/>
</dbReference>
<evidence type="ECO:0000256" key="9">
    <source>
        <dbReference type="ARBA" id="ARBA00023054"/>
    </source>
</evidence>
<dbReference type="RefSeq" id="XP_022659965.1">
    <property type="nucleotide sequence ID" value="XM_022804230.1"/>
</dbReference>
<feature type="region of interest" description="Disordered" evidence="17">
    <location>
        <begin position="897"/>
        <end position="969"/>
    </location>
</feature>
<dbReference type="Pfam" id="PF00003">
    <property type="entry name" value="7tm_3"/>
    <property type="match status" value="1"/>
</dbReference>
<evidence type="ECO:0000256" key="10">
    <source>
        <dbReference type="ARBA" id="ARBA00023136"/>
    </source>
</evidence>
<evidence type="ECO:0000256" key="4">
    <source>
        <dbReference type="ARBA" id="ARBA00022692"/>
    </source>
</evidence>
<dbReference type="CDD" id="cd06366">
    <property type="entry name" value="PBP1_GABAb_receptor"/>
    <property type="match status" value="1"/>
</dbReference>